<proteinExistence type="predicted"/>
<dbReference type="AlphaFoldDB" id="A0A8D9MBF4"/>
<organism evidence="1 2">
    <name type="scientific">Brassica campestris</name>
    <name type="common">Field mustard</name>
    <dbReference type="NCBI Taxonomy" id="3711"/>
    <lineage>
        <taxon>Eukaryota</taxon>
        <taxon>Viridiplantae</taxon>
        <taxon>Streptophyta</taxon>
        <taxon>Embryophyta</taxon>
        <taxon>Tracheophyta</taxon>
        <taxon>Spermatophyta</taxon>
        <taxon>Magnoliopsida</taxon>
        <taxon>eudicotyledons</taxon>
        <taxon>Gunneridae</taxon>
        <taxon>Pentapetalae</taxon>
        <taxon>rosids</taxon>
        <taxon>malvids</taxon>
        <taxon>Brassicales</taxon>
        <taxon>Brassicaceae</taxon>
        <taxon>Brassiceae</taxon>
        <taxon>Brassica</taxon>
    </lineage>
</organism>
<sequence>MFDPINISDYKLERIKPGSGTRTSRADCYMIGERGREYAFGVKEEDSRDSSSSQLFSLLQQLSSAFYFVPASSSISPRIYDLKSSSY</sequence>
<accession>A0A8D9MBF4</accession>
<reference evidence="1 2" key="1">
    <citation type="submission" date="2021-07" db="EMBL/GenBank/DDBJ databases">
        <authorList>
            <consortium name="Genoscope - CEA"/>
            <person name="William W."/>
        </authorList>
    </citation>
    <scope>NUCLEOTIDE SEQUENCE [LARGE SCALE GENOMIC DNA]</scope>
</reference>
<evidence type="ECO:0000313" key="1">
    <source>
        <dbReference type="EMBL" id="CAG7904317.1"/>
    </source>
</evidence>
<dbReference type="Proteomes" id="UP000694005">
    <property type="component" value="Chromosome A07"/>
</dbReference>
<evidence type="ECO:0000313" key="2">
    <source>
        <dbReference type="Proteomes" id="UP000694005"/>
    </source>
</evidence>
<dbReference type="Gramene" id="A07p39610.2_BraZ1">
    <property type="protein sequence ID" value="A07p39610.2_BraZ1.CDS"/>
    <property type="gene ID" value="A07g39610.2_BraZ1"/>
</dbReference>
<gene>
    <name evidence="1" type="ORF">BRAPAZ1V2_A07P39610.2</name>
</gene>
<dbReference type="EMBL" id="LS974623">
    <property type="protein sequence ID" value="CAG7904317.1"/>
    <property type="molecule type" value="Genomic_DNA"/>
</dbReference>
<name>A0A8D9MBF4_BRACM</name>
<protein>
    <submittedName>
        <fullName evidence="1">Uncharacterized protein</fullName>
    </submittedName>
</protein>